<keyword evidence="5" id="KW-1185">Reference proteome</keyword>
<feature type="compositionally biased region" description="Low complexity" evidence="1">
    <location>
        <begin position="625"/>
        <end position="650"/>
    </location>
</feature>
<feature type="compositionally biased region" description="Low complexity" evidence="1">
    <location>
        <begin position="1071"/>
        <end position="1091"/>
    </location>
</feature>
<feature type="compositionally biased region" description="Low complexity" evidence="1">
    <location>
        <begin position="516"/>
        <end position="530"/>
    </location>
</feature>
<feature type="compositionally biased region" description="Basic and acidic residues" evidence="1">
    <location>
        <begin position="336"/>
        <end position="361"/>
    </location>
</feature>
<dbReference type="InterPro" id="IPR003582">
    <property type="entry name" value="ShKT_dom"/>
</dbReference>
<feature type="compositionally biased region" description="Basic and acidic residues" evidence="1">
    <location>
        <begin position="285"/>
        <end position="315"/>
    </location>
</feature>
<feature type="domain" description="ShKT" evidence="3">
    <location>
        <begin position="1442"/>
        <end position="1473"/>
    </location>
</feature>
<feature type="region of interest" description="Disordered" evidence="1">
    <location>
        <begin position="830"/>
        <end position="869"/>
    </location>
</feature>
<dbReference type="PROSITE" id="PS50948">
    <property type="entry name" value="PAN"/>
    <property type="match status" value="1"/>
</dbReference>
<dbReference type="InterPro" id="IPR003609">
    <property type="entry name" value="Pan_app"/>
</dbReference>
<feature type="region of interest" description="Disordered" evidence="1">
    <location>
        <begin position="515"/>
        <end position="650"/>
    </location>
</feature>
<feature type="region of interest" description="Disordered" evidence="1">
    <location>
        <begin position="779"/>
        <end position="807"/>
    </location>
</feature>
<dbReference type="Proteomes" id="UP000239649">
    <property type="component" value="Unassembled WGS sequence"/>
</dbReference>
<dbReference type="OrthoDB" id="521488at2759"/>
<evidence type="ECO:0000313" key="4">
    <source>
        <dbReference type="EMBL" id="PSC71429.1"/>
    </source>
</evidence>
<feature type="domain" description="Apple" evidence="2">
    <location>
        <begin position="1282"/>
        <end position="1368"/>
    </location>
</feature>
<feature type="compositionally biased region" description="Low complexity" evidence="1">
    <location>
        <begin position="1039"/>
        <end position="1060"/>
    </location>
</feature>
<feature type="compositionally biased region" description="Low complexity" evidence="1">
    <location>
        <begin position="552"/>
        <end position="572"/>
    </location>
</feature>
<dbReference type="EMBL" id="LHPF02000015">
    <property type="protein sequence ID" value="PSC71429.1"/>
    <property type="molecule type" value="Genomic_DNA"/>
</dbReference>
<evidence type="ECO:0000256" key="1">
    <source>
        <dbReference type="SAM" id="MobiDB-lite"/>
    </source>
</evidence>
<feature type="compositionally biased region" description="Low complexity" evidence="1">
    <location>
        <begin position="1389"/>
        <end position="1422"/>
    </location>
</feature>
<comment type="caution">
    <text evidence="4">The sequence shown here is derived from an EMBL/GenBank/DDBJ whole genome shotgun (WGS) entry which is preliminary data.</text>
</comment>
<feature type="compositionally biased region" description="Basic and acidic residues" evidence="1">
    <location>
        <begin position="146"/>
        <end position="155"/>
    </location>
</feature>
<dbReference type="PROSITE" id="PS51670">
    <property type="entry name" value="SHKT"/>
    <property type="match status" value="1"/>
</dbReference>
<evidence type="ECO:0000259" key="2">
    <source>
        <dbReference type="PROSITE" id="PS50948"/>
    </source>
</evidence>
<feature type="compositionally biased region" description="Low complexity" evidence="1">
    <location>
        <begin position="975"/>
        <end position="1016"/>
    </location>
</feature>
<feature type="region of interest" description="Disordered" evidence="1">
    <location>
        <begin position="911"/>
        <end position="1018"/>
    </location>
</feature>
<feature type="compositionally biased region" description="Gly residues" evidence="1">
    <location>
        <begin position="1152"/>
        <end position="1162"/>
    </location>
</feature>
<feature type="compositionally biased region" description="Pro residues" evidence="1">
    <location>
        <begin position="845"/>
        <end position="857"/>
    </location>
</feature>
<feature type="compositionally biased region" description="Basic residues" evidence="1">
    <location>
        <begin position="574"/>
        <end position="584"/>
    </location>
</feature>
<feature type="compositionally biased region" description="Pro residues" evidence="1">
    <location>
        <begin position="927"/>
        <end position="939"/>
    </location>
</feature>
<feature type="compositionally biased region" description="Low complexity" evidence="1">
    <location>
        <begin position="830"/>
        <end position="844"/>
    </location>
</feature>
<feature type="compositionally biased region" description="Low complexity" evidence="1">
    <location>
        <begin position="401"/>
        <end position="443"/>
    </location>
</feature>
<sequence length="1608" mass="164584">MAAERREGRGAAGGRGFVSLGAPKRTKAAFKLSVPRPVNLPSLKKENAGTEPSGTGGAGGGAGWAGSREPESSAHAGHASEPGPGPSLVEKAGWAHGRPAAAPSAWEQPRALSLREFPSLAAAASVPQQQQQQQQQHPLPQPDQHGAWDEDERGRGLPTGPGRPSRPAFRGRSQDARFDPAFGGGDDGEFHGPPPPHAAGPHYGRHHGEFSPSPQHRRFEEEPPYGRYGRPPPPGPGPYWRDEPPPRDWHRHDRFDGPPQRYGPPRRDFGGRYGRGGPSIDEEPEHPHDRHGRYPDQGRFERFGPHGGDPRDRDPALFPPPPPGQPRSRQAPSPPPEREREPSQQRRGCEDEGRAAAEPARHPPAASRSPLPRPEPDRLSSAGAAEVQPVQPPPPPPPKQQPAAEQPANAAEEPAAPEANSAAEPSPAASAPAHQQQAAAQQQRKGAGGERKNERRAAALHAGKAAGGKREAAQQQAPPPPPPPAAPKPPPPAAPPLKTSVVKPGVSWKAMLAGVSDESAAPAQPASASDAGDKAGKRERGRGKKEGKKEAGGAAAPAPAAAGAAGEAAGAGKQRGKQRTRGGKKGGAAAEEGAQPEAAQQVAGDAGKAAGRARGRGRGKDAAEHPTAADAEAAEAETTAAPEPAEATAPAEPAYEPLPVAAPAVDASAAAAAAAAIDAAPVLAPALAVQLAQPLAAAPLAAALAAPAAAPAGAAAGAGVSAPLMGAAFGWSSPLADEVAKLQLSTAGAHDGPAGIVPLGPTTTEHQLASSLALLPTLGRDLREPSPPMQPAAAAAAPADPSSGSVADVITSLPADLSLDLAAAPPAAPAAAPAVGAGQPFSSASPPPPSASPPPFPGGLFPATTASWAQPPSKEAVQLFEGAAAGQSFAFGSITSTHMQFGPVAAAFGQQQPQFGAGGGVDWSSPAPSPPPYMAPPHLGPAAAFGPPGVSQYGPPPGLGGAPQQQQHHHHMYQAGPMMPGGPHAGPYGMPHPGMPPSQHQQHQQHLQQQHQQHQQVLRQMPAVLEDPAAALPDDVFDAPPQQAHAASHQGQPNGQARGRNYGGRGRQRGPRYAQQQQQQVQQQHPHAQAGNYGAQPGGYPPSAIGFPQQMPSWASQAPHFLPPQLVGPRQQQGNSGRGRGRGRNGTANGAANGGGNRGGNRGQPKQHQQWAERRVLSNGAGWVSGYIAGRCPGSDPKKLLALQRVNFPALNKQCQPGSSCTACMCQLSNAMAVAKGDPADLSLCLNNFRTIMTFPAALGGSGLSKAAYSRLSLCPVADPPCADQKAGAVFGTLGPALMPTSAGADLACLSGKQERECAAACMSTAGCGGFSFNALVTPTRCCLKSSPGWEGQSLSRTGEQMYYHLPAGTTTEDDMFAQRTPWGGGAIAPAAATPTPTTSAAPSTASAASPVSGVPSAPTASDAPCAQTACDDRQPPGGWTCKQQARSTRGKDWGKCGEPWMAGFCLQTCNKCPCGAASPPVSAAPATAPSATPSPSPSPAAPAAAACTCTDVMPSRHSCADEAKWGSCGKRYMKPTTDVPEGFCQISCGRCTCPQVQQCECTDLQPSYGTTCQEHRAWGACGQEWMWMAFGSRPRGYCQTTCARCTC</sequence>
<feature type="compositionally biased region" description="Basic and acidic residues" evidence="1">
    <location>
        <begin position="240"/>
        <end position="256"/>
    </location>
</feature>
<protein>
    <submittedName>
        <fullName evidence="4">Uncharacterized protein</fullName>
    </submittedName>
</protein>
<evidence type="ECO:0000259" key="3">
    <source>
        <dbReference type="PROSITE" id="PS51670"/>
    </source>
</evidence>
<feature type="compositionally biased region" description="Low complexity" evidence="1">
    <location>
        <begin position="127"/>
        <end position="144"/>
    </location>
</feature>
<reference evidence="4 5" key="1">
    <citation type="journal article" date="2018" name="Plant J.">
        <title>Genome sequences of Chlorella sorokiniana UTEX 1602 and Micractinium conductrix SAG 241.80: implications to maltose excretion by a green alga.</title>
        <authorList>
            <person name="Arriola M.B."/>
            <person name="Velmurugan N."/>
            <person name="Zhang Y."/>
            <person name="Plunkett M.H."/>
            <person name="Hondzo H."/>
            <person name="Barney B.M."/>
        </authorList>
    </citation>
    <scope>NUCLEOTIDE SEQUENCE [LARGE SCALE GENOMIC DNA]</scope>
    <source>
        <strain evidence="4 5">SAG 241.80</strain>
    </source>
</reference>
<proteinExistence type="predicted"/>
<feature type="region of interest" description="Disordered" evidence="1">
    <location>
        <begin position="1"/>
        <end position="501"/>
    </location>
</feature>
<feature type="compositionally biased region" description="Low complexity" evidence="1">
    <location>
        <begin position="791"/>
        <end position="807"/>
    </location>
</feature>
<feature type="region of interest" description="Disordered" evidence="1">
    <location>
        <begin position="1033"/>
        <end position="1172"/>
    </location>
</feature>
<feature type="region of interest" description="Disordered" evidence="1">
    <location>
        <begin position="1384"/>
        <end position="1445"/>
    </location>
</feature>
<evidence type="ECO:0000313" key="5">
    <source>
        <dbReference type="Proteomes" id="UP000239649"/>
    </source>
</evidence>
<feature type="compositionally biased region" description="Low complexity" evidence="1">
    <location>
        <begin position="587"/>
        <end position="610"/>
    </location>
</feature>
<accession>A0A2P6VBH1</accession>
<feature type="compositionally biased region" description="Low complexity" evidence="1">
    <location>
        <begin position="156"/>
        <end position="167"/>
    </location>
</feature>
<organism evidence="4 5">
    <name type="scientific">Micractinium conductrix</name>
    <dbReference type="NCBI Taxonomy" id="554055"/>
    <lineage>
        <taxon>Eukaryota</taxon>
        <taxon>Viridiplantae</taxon>
        <taxon>Chlorophyta</taxon>
        <taxon>core chlorophytes</taxon>
        <taxon>Trebouxiophyceae</taxon>
        <taxon>Chlorellales</taxon>
        <taxon>Chlorellaceae</taxon>
        <taxon>Chlorella clade</taxon>
        <taxon>Micractinium</taxon>
    </lineage>
</organism>
<name>A0A2P6VBH1_9CHLO</name>
<feature type="compositionally biased region" description="Pro residues" evidence="1">
    <location>
        <begin position="477"/>
        <end position="495"/>
    </location>
</feature>
<gene>
    <name evidence="4" type="ORF">C2E20_5236</name>
</gene>
<feature type="compositionally biased region" description="Pro residues" evidence="1">
    <location>
        <begin position="390"/>
        <end position="400"/>
    </location>
</feature>
<feature type="compositionally biased region" description="Basic and acidic residues" evidence="1">
    <location>
        <begin position="447"/>
        <end position="457"/>
    </location>
</feature>
<feature type="compositionally biased region" description="Gly residues" evidence="1">
    <location>
        <begin position="54"/>
        <end position="64"/>
    </location>
</feature>